<proteinExistence type="predicted"/>
<evidence type="ECO:0000256" key="2">
    <source>
        <dbReference type="ARBA" id="ARBA00022692"/>
    </source>
</evidence>
<name>A0A1V5SK72_9BACT</name>
<evidence type="ECO:0000313" key="9">
    <source>
        <dbReference type="EMBL" id="OQA54734.1"/>
    </source>
</evidence>
<evidence type="ECO:0000256" key="1">
    <source>
        <dbReference type="ARBA" id="ARBA00004141"/>
    </source>
</evidence>
<dbReference type="Gene3D" id="3.90.226.10">
    <property type="entry name" value="2-enoyl-CoA Hydratase, Chain A, domain 1"/>
    <property type="match status" value="1"/>
</dbReference>
<feature type="transmembrane region" description="Helical" evidence="5">
    <location>
        <begin position="20"/>
        <end position="41"/>
    </location>
</feature>
<dbReference type="PANTHER" id="PTHR33507:SF3">
    <property type="entry name" value="INNER MEMBRANE PROTEIN YBBJ"/>
    <property type="match status" value="1"/>
</dbReference>
<evidence type="ECO:0000259" key="7">
    <source>
        <dbReference type="Pfam" id="PF24961"/>
    </source>
</evidence>
<dbReference type="InterPro" id="IPR029045">
    <property type="entry name" value="ClpP/crotonase-like_dom_sf"/>
</dbReference>
<dbReference type="Pfam" id="PF01957">
    <property type="entry name" value="NfeD"/>
    <property type="match status" value="1"/>
</dbReference>
<dbReference type="InterPro" id="IPR012340">
    <property type="entry name" value="NA-bd_OB-fold"/>
</dbReference>
<dbReference type="AlphaFoldDB" id="A0A1V5SK72"/>
<accession>A0A1V5SK72</accession>
<feature type="transmembrane region" description="Helical" evidence="5">
    <location>
        <begin position="251"/>
        <end position="271"/>
    </location>
</feature>
<feature type="domain" description="NfeD-like C-terminal" evidence="6">
    <location>
        <begin position="408"/>
        <end position="461"/>
    </location>
</feature>
<evidence type="ECO:0000259" key="6">
    <source>
        <dbReference type="Pfam" id="PF01957"/>
    </source>
</evidence>
<dbReference type="InterPro" id="IPR056739">
    <property type="entry name" value="NfeD_membrane"/>
</dbReference>
<keyword evidence="3 5" id="KW-1133">Transmembrane helix</keyword>
<feature type="domain" description="NfeD1b N-terminal" evidence="8">
    <location>
        <begin position="56"/>
        <end position="237"/>
    </location>
</feature>
<evidence type="ECO:0000256" key="3">
    <source>
        <dbReference type="ARBA" id="ARBA00022989"/>
    </source>
</evidence>
<dbReference type="Gene3D" id="2.40.50.140">
    <property type="entry name" value="Nucleic acid-binding proteins"/>
    <property type="match status" value="1"/>
</dbReference>
<dbReference type="GO" id="GO:0005886">
    <property type="term" value="C:plasma membrane"/>
    <property type="evidence" value="ECO:0007669"/>
    <property type="project" value="TreeGrafter"/>
</dbReference>
<feature type="domain" description="NfeD integral membrane" evidence="7">
    <location>
        <begin position="257"/>
        <end position="377"/>
    </location>
</feature>
<keyword evidence="4 5" id="KW-0472">Membrane</keyword>
<dbReference type="Proteomes" id="UP000485569">
    <property type="component" value="Unassembled WGS sequence"/>
</dbReference>
<dbReference type="SUPFAM" id="SSF141322">
    <property type="entry name" value="NfeD domain-like"/>
    <property type="match status" value="1"/>
</dbReference>
<dbReference type="Pfam" id="PF24961">
    <property type="entry name" value="NfeD_membrane"/>
    <property type="match status" value="1"/>
</dbReference>
<feature type="transmembrane region" description="Helical" evidence="5">
    <location>
        <begin position="326"/>
        <end position="346"/>
    </location>
</feature>
<dbReference type="InterPro" id="IPR056738">
    <property type="entry name" value="NfeD1b_N"/>
</dbReference>
<reference evidence="9" key="1">
    <citation type="submission" date="2017-02" db="EMBL/GenBank/DDBJ databases">
        <title>Delving into the versatile metabolic prowess of the omnipresent phylum Bacteroidetes.</title>
        <authorList>
            <person name="Nobu M.K."/>
            <person name="Mei R."/>
            <person name="Narihiro T."/>
            <person name="Kuroda K."/>
            <person name="Liu W.-T."/>
        </authorList>
    </citation>
    <scope>NUCLEOTIDE SEQUENCE</scope>
    <source>
        <strain evidence="9">ADurb.Bin276</strain>
    </source>
</reference>
<dbReference type="CDD" id="cd07021">
    <property type="entry name" value="Clp_protease_NfeD_like"/>
    <property type="match status" value="1"/>
</dbReference>
<gene>
    <name evidence="9" type="ORF">BWY41_01938</name>
</gene>
<protein>
    <submittedName>
        <fullName evidence="9">Uncharacterized protein</fullName>
    </submittedName>
</protein>
<dbReference type="EMBL" id="MWBQ01000199">
    <property type="protein sequence ID" value="OQA54734.1"/>
    <property type="molecule type" value="Genomic_DNA"/>
</dbReference>
<comment type="caution">
    <text evidence="9">The sequence shown here is derived from an EMBL/GenBank/DDBJ whole genome shotgun (WGS) entry which is preliminary data.</text>
</comment>
<feature type="transmembrane region" description="Helical" evidence="5">
    <location>
        <begin position="278"/>
        <end position="295"/>
    </location>
</feature>
<dbReference type="InterPro" id="IPR052165">
    <property type="entry name" value="Membrane_assoc_protease"/>
</dbReference>
<feature type="transmembrane region" description="Helical" evidence="5">
    <location>
        <begin position="358"/>
        <end position="379"/>
    </location>
</feature>
<evidence type="ECO:0000256" key="4">
    <source>
        <dbReference type="ARBA" id="ARBA00023136"/>
    </source>
</evidence>
<dbReference type="InterPro" id="IPR002810">
    <property type="entry name" value="NfeD-like_C"/>
</dbReference>
<sequence length="467" mass="51388">MKIALLSMKEKQIFRETMRIFHYSIILILIVLSISLSAYSAEKPVVFWVPLKDIPDFGAVEWGLASFAKRSLLEAEKQGAEIVVFEIDTFGGRVDAMLFIKDLIMQAPMKTVAFINSKAWSAGVFLALSCQKIIMVPDGSIGAAEPRTGQETAETPPDPKTVSAIRGQIEALAEARNRDPQLFAAMVDRNVEIAGLKEKGELLTLTAATALERGAADHLAQNQQEVFKALGLEDPIVVTPSPSWSETLARILTHPTIIPILLLIAFGGIFLEIMTPGFGFPGIAGIIALLLFFGGRYFAGLAGWEPLMLFVAGILLLALELLVIPGFGVTGITGISALVISLYMVLRTTSILFWEVAFSQLLFYMAIMGGIFLILLFFLPNNPIWKKLGLHKKDQEKEIPEEKILNYQSLVGKKGITKSMLRPAGIVEIEGRRYDVVTRGEFIEPGKMITVDEVQGNRIIVQIEREV</sequence>
<dbReference type="PANTHER" id="PTHR33507">
    <property type="entry name" value="INNER MEMBRANE PROTEIN YBBJ"/>
    <property type="match status" value="1"/>
</dbReference>
<evidence type="ECO:0000256" key="5">
    <source>
        <dbReference type="SAM" id="Phobius"/>
    </source>
</evidence>
<keyword evidence="2 5" id="KW-0812">Transmembrane</keyword>
<organism evidence="9">
    <name type="scientific">Candidatus Atribacter allofermentans</name>
    <dbReference type="NCBI Taxonomy" id="1852833"/>
    <lineage>
        <taxon>Bacteria</taxon>
        <taxon>Pseudomonadati</taxon>
        <taxon>Atribacterota</taxon>
        <taxon>Atribacteria</taxon>
        <taxon>Atribacterales</taxon>
        <taxon>Atribacteraceae</taxon>
        <taxon>Atribacter</taxon>
    </lineage>
</organism>
<comment type="subcellular location">
    <subcellularLocation>
        <location evidence="1">Membrane</location>
        <topology evidence="1">Multi-pass membrane protein</topology>
    </subcellularLocation>
</comment>
<dbReference type="Pfam" id="PF25145">
    <property type="entry name" value="NfeD1b_N"/>
    <property type="match status" value="1"/>
</dbReference>
<dbReference type="SUPFAM" id="SSF52096">
    <property type="entry name" value="ClpP/crotonase"/>
    <property type="match status" value="1"/>
</dbReference>
<evidence type="ECO:0000259" key="8">
    <source>
        <dbReference type="Pfam" id="PF25145"/>
    </source>
</evidence>